<dbReference type="OrthoDB" id="669645at2"/>
<dbReference type="Proteomes" id="UP000297453">
    <property type="component" value="Unassembled WGS sequence"/>
</dbReference>
<dbReference type="AlphaFoldDB" id="A0A4R9G7F7"/>
<organism evidence="1 2">
    <name type="scientific">Leptospira semungkisensis</name>
    <dbReference type="NCBI Taxonomy" id="2484985"/>
    <lineage>
        <taxon>Bacteria</taxon>
        <taxon>Pseudomonadati</taxon>
        <taxon>Spirochaetota</taxon>
        <taxon>Spirochaetia</taxon>
        <taxon>Leptospirales</taxon>
        <taxon>Leptospiraceae</taxon>
        <taxon>Leptospira</taxon>
    </lineage>
</organism>
<keyword evidence="2" id="KW-1185">Reference proteome</keyword>
<sequence>MKSDFRVKKKNQHFVPKFLLKNFASDLDKRQINLFNHSSGKFITSASIKHQCKRDYLYGKDLHIENAFMALETDISSILKKAMKDPKEFIEILIQDRLKIYEFVVFQYFRTTGSMQEIDEFINMLFHNMIKHDPRVSGFVDKYKISRSDPAIYNLKIGADLVNVVFDLEIALFEGDGRYFLLSDNPVIFTNPFLNLKGWGGSGLGLGCIGIIILLPISSKHCLALYDIGSYRLKKRYYHILSKNDVDRVNKISIYNSVDNIYFDTEVQKEYIGELLQDPLLRPQTRFQSQEFKEYRNKDINRDNRLIIGGRKKPQFDTNLRSIPLLSYAFNRSLPETMDPSRPYVQQLRNERNFNKHS</sequence>
<reference evidence="1" key="1">
    <citation type="journal article" date="2019" name="PLoS Negl. Trop. Dis.">
        <title>Revisiting the worldwide diversity of Leptospira species in the environment.</title>
        <authorList>
            <person name="Vincent A.T."/>
            <person name="Schiettekatte O."/>
            <person name="Bourhy P."/>
            <person name="Veyrier F.J."/>
            <person name="Picardeau M."/>
        </authorList>
    </citation>
    <scope>NUCLEOTIDE SEQUENCE [LARGE SCALE GENOMIC DNA]</scope>
    <source>
        <strain evidence="1">SSS9</strain>
    </source>
</reference>
<gene>
    <name evidence="1" type="ORF">EHO59_04745</name>
</gene>
<dbReference type="EMBL" id="RQEP01000005">
    <property type="protein sequence ID" value="TGK07413.1"/>
    <property type="molecule type" value="Genomic_DNA"/>
</dbReference>
<comment type="caution">
    <text evidence="1">The sequence shown here is derived from an EMBL/GenBank/DDBJ whole genome shotgun (WGS) entry which is preliminary data.</text>
</comment>
<dbReference type="InterPro" id="IPR025332">
    <property type="entry name" value="DUF4238"/>
</dbReference>
<evidence type="ECO:0000313" key="2">
    <source>
        <dbReference type="Proteomes" id="UP000297453"/>
    </source>
</evidence>
<dbReference type="Pfam" id="PF14022">
    <property type="entry name" value="DUF4238"/>
    <property type="match status" value="1"/>
</dbReference>
<evidence type="ECO:0000313" key="1">
    <source>
        <dbReference type="EMBL" id="TGK07413.1"/>
    </source>
</evidence>
<protein>
    <submittedName>
        <fullName evidence="1">DUF4238 domain-containing protein</fullName>
    </submittedName>
</protein>
<name>A0A4R9G7F7_9LEPT</name>
<accession>A0A4R9G7F7</accession>
<proteinExistence type="predicted"/>